<evidence type="ECO:0000313" key="2">
    <source>
        <dbReference type="EMBL" id="EDP95288.1"/>
    </source>
</evidence>
<keyword evidence="2" id="KW-0378">Hydrolase</keyword>
<reference evidence="2 3" key="1">
    <citation type="journal article" date="2011" name="J. Bacteriol.">
        <title>Genome sequence of the algicidal bacterium Kordia algicida OT-1.</title>
        <authorList>
            <person name="Lee H.S."/>
            <person name="Kang S.G."/>
            <person name="Kwon K.K."/>
            <person name="Lee J.H."/>
            <person name="Kim S.J."/>
        </authorList>
    </citation>
    <scope>NUCLEOTIDE SEQUENCE [LARGE SCALE GENOMIC DNA]</scope>
    <source>
        <strain evidence="2 3">OT-1</strain>
    </source>
</reference>
<proteinExistence type="predicted"/>
<feature type="transmembrane region" description="Helical" evidence="1">
    <location>
        <begin position="72"/>
        <end position="93"/>
    </location>
</feature>
<dbReference type="AlphaFoldDB" id="A9E3Y2"/>
<protein>
    <submittedName>
        <fullName evidence="2">Ribonuclease Z</fullName>
        <ecNumber evidence="2">3.1.26.11</ecNumber>
    </submittedName>
</protein>
<name>A9E3Y2_9FLAO</name>
<organism evidence="2 3">
    <name type="scientific">Kordia algicida OT-1</name>
    <dbReference type="NCBI Taxonomy" id="391587"/>
    <lineage>
        <taxon>Bacteria</taxon>
        <taxon>Pseudomonadati</taxon>
        <taxon>Bacteroidota</taxon>
        <taxon>Flavobacteriia</taxon>
        <taxon>Flavobacteriales</taxon>
        <taxon>Flavobacteriaceae</taxon>
        <taxon>Kordia</taxon>
    </lineage>
</organism>
<evidence type="ECO:0000313" key="3">
    <source>
        <dbReference type="Proteomes" id="UP000002945"/>
    </source>
</evidence>
<sequence length="908" mass="104936">MRTELETIASIEKYILNVLSETETKAFETRMATDSDFKNDVELQQQLVHSLERISLQKTIQNAHKTYLFWKLLKLIGMIVIPLLLALLSWYFWNASAETTQQVKTIPTNVEQQISTEKEQETSVIKEMEEEAIPKKTSIEKPPVITPNETTVFAENIVVNPADEITSEVFSILIEKDTIVETKNGIVFLIPEHAFVDKNQNIINGNVQLEVKEAIDSHTIMTAGLATFFNDKPLETGGMFFIEATQNGQKLKINPQKEIIADIPTQNYKEGMQLFDGEVLEDGTINWTNPKSLHNTLIPQDIYSLNFYPPKYLETLAEKGYDISNKKFTDSLYYSFGDVSKKAVNHQTIGEYIEEETNKDRIRFQDTIKTDYVIVSSKDSVKTNRTEKKVVSGLDPLKVKAIWNERFQNTFIATKAFEERLRAIHKNCRTANYMLNTYLENLDRDLYISDSIIAYSTNGEAINMPFLEFSKQKLTNVPNANSEVSKLNDYYLQQQKVYRLALQETQQKIDSLLDVNKKYQAFSKQQLQNYYNNELAITTDRVSKSLAVRLPRRFNRTNTVSGEVSTKVTSVATIIKKERKKRVYRAPIRTTGWKNIDRVIDEQLISSVQNRTTTTIRNNQKSVTITYADYEVSIENTQRFDKLFVYLVPTEFNSFVRLKAENGRFTYKLNDLLTYRVYCVAYLNTVPFYFEKTIKNTSDKIKLREITETILREKLANITTENRSLETEIIYQTTRKTNDKTLKKYRELVKLKKEIENVVFPCRQSETVNSITFDALETTQMEVSIVDFIEEIPFGTVEESPSFPNYNRNTTETEKKTDFENAVKNFIRENFNMNIIDASKYPENEFRISFSMRIDTSGVMRLTFIGSKDDAVRKEVNRIATLFPKVTPGKQNGIPVNVSYAFSIVFTL</sequence>
<dbReference type="HOGENOM" id="CLU_344448_0_0_10"/>
<comment type="caution">
    <text evidence="2">The sequence shown here is derived from an EMBL/GenBank/DDBJ whole genome shotgun (WGS) entry which is preliminary data.</text>
</comment>
<dbReference type="EMBL" id="ABIB01000009">
    <property type="protein sequence ID" value="EDP95288.1"/>
    <property type="molecule type" value="Genomic_DNA"/>
</dbReference>
<dbReference type="GO" id="GO:0042781">
    <property type="term" value="F:3'-tRNA processing endoribonuclease activity"/>
    <property type="evidence" value="ECO:0007669"/>
    <property type="project" value="UniProtKB-EC"/>
</dbReference>
<evidence type="ECO:0000256" key="1">
    <source>
        <dbReference type="SAM" id="Phobius"/>
    </source>
</evidence>
<keyword evidence="3" id="KW-1185">Reference proteome</keyword>
<dbReference type="eggNOG" id="COG2010">
    <property type="taxonomic scope" value="Bacteria"/>
</dbReference>
<keyword evidence="1" id="KW-0812">Transmembrane</keyword>
<dbReference type="RefSeq" id="WP_007094453.1">
    <property type="nucleotide sequence ID" value="NZ_CP142125.1"/>
</dbReference>
<accession>A9E3Y2</accession>
<dbReference type="Proteomes" id="UP000002945">
    <property type="component" value="Unassembled WGS sequence"/>
</dbReference>
<keyword evidence="1" id="KW-1133">Transmembrane helix</keyword>
<gene>
    <name evidence="2" type="ORF">KAOT1_09456</name>
</gene>
<dbReference type="OrthoDB" id="1488726at2"/>
<dbReference type="EC" id="3.1.26.11" evidence="2"/>
<dbReference type="eggNOG" id="COG0810">
    <property type="taxonomic scope" value="Bacteria"/>
</dbReference>
<keyword evidence="1" id="KW-0472">Membrane</keyword>
<dbReference type="STRING" id="391587.KAOT1_09456"/>